<dbReference type="InterPro" id="IPR036961">
    <property type="entry name" value="Kinesin_motor_dom_sf"/>
</dbReference>
<evidence type="ECO:0000256" key="6">
    <source>
        <dbReference type="ARBA" id="ARBA00022840"/>
    </source>
</evidence>
<dbReference type="SMART" id="SM00242">
    <property type="entry name" value="MYSc"/>
    <property type="match status" value="1"/>
</dbReference>
<dbReference type="PANTHER" id="PTHR46256:SF2">
    <property type="entry name" value="NEITHER INACTIVATION NOR AFTERPOTENTIAL PROTEIN C"/>
    <property type="match status" value="1"/>
</dbReference>
<dbReference type="Proteomes" id="UP000593567">
    <property type="component" value="Unassembled WGS sequence"/>
</dbReference>
<evidence type="ECO:0000256" key="9">
    <source>
        <dbReference type="ARBA" id="ARBA00023212"/>
    </source>
</evidence>
<evidence type="ECO:0000256" key="4">
    <source>
        <dbReference type="ARBA" id="ARBA00022737"/>
    </source>
</evidence>
<dbReference type="AlphaFoldDB" id="A0A7J7KTP7"/>
<evidence type="ECO:0000256" key="7">
    <source>
        <dbReference type="ARBA" id="ARBA00023123"/>
    </source>
</evidence>
<dbReference type="GO" id="GO:0005524">
    <property type="term" value="F:ATP binding"/>
    <property type="evidence" value="ECO:0007669"/>
    <property type="project" value="UniProtKB-UniRule"/>
</dbReference>
<keyword evidence="9" id="KW-0206">Cytoskeleton</keyword>
<keyword evidence="15" id="KW-1185">Reference proteome</keyword>
<keyword evidence="5 11" id="KW-0547">Nucleotide-binding</keyword>
<evidence type="ECO:0000256" key="1">
    <source>
        <dbReference type="ARBA" id="ARBA00004245"/>
    </source>
</evidence>
<dbReference type="Pfam" id="PF00063">
    <property type="entry name" value="Myosin_head"/>
    <property type="match status" value="1"/>
</dbReference>
<evidence type="ECO:0000256" key="10">
    <source>
        <dbReference type="ARBA" id="ARBA00023273"/>
    </source>
</evidence>
<feature type="domain" description="Myosin motor" evidence="13">
    <location>
        <begin position="59"/>
        <end position="769"/>
    </location>
</feature>
<dbReference type="InterPro" id="IPR052409">
    <property type="entry name" value="Myosin-III_kinase_activity"/>
</dbReference>
<comment type="caution">
    <text evidence="14">The sequence shown here is derived from an EMBL/GenBank/DDBJ whole genome shotgun (WGS) entry which is preliminary data.</text>
</comment>
<organism evidence="14 15">
    <name type="scientific">Bugula neritina</name>
    <name type="common">Brown bryozoan</name>
    <name type="synonym">Sertularia neritina</name>
    <dbReference type="NCBI Taxonomy" id="10212"/>
    <lineage>
        <taxon>Eukaryota</taxon>
        <taxon>Metazoa</taxon>
        <taxon>Spiralia</taxon>
        <taxon>Lophotrochozoa</taxon>
        <taxon>Bryozoa</taxon>
        <taxon>Gymnolaemata</taxon>
        <taxon>Cheilostomatida</taxon>
        <taxon>Flustrina</taxon>
        <taxon>Buguloidea</taxon>
        <taxon>Bugulidae</taxon>
        <taxon>Bugula</taxon>
    </lineage>
</organism>
<dbReference type="EMBL" id="VXIV02000046">
    <property type="protein sequence ID" value="KAF6041438.1"/>
    <property type="molecule type" value="Genomic_DNA"/>
</dbReference>
<dbReference type="PROSITE" id="PS50096">
    <property type="entry name" value="IQ"/>
    <property type="match status" value="1"/>
</dbReference>
<accession>A0A7J7KTP7</accession>
<feature type="binding site" evidence="11">
    <location>
        <begin position="145"/>
        <end position="152"/>
    </location>
    <ligand>
        <name>ATP</name>
        <dbReference type="ChEBI" id="CHEBI:30616"/>
    </ligand>
</feature>
<evidence type="ECO:0000256" key="2">
    <source>
        <dbReference type="ARBA" id="ARBA00004316"/>
    </source>
</evidence>
<sequence>MAKNYIMSLFMESIYMHQKYWQHLKHIDLDKERTFRHLRCLEEYVIKTDRKLRNLRPSMEEDLCQLPGPITEESVCRHLYHRFERHQYHTFLGSTLIALNPHTHRLPYKALHCNKGLSRNLRLLVTKVLHQVAELRQSHSVVVSGETGSGKTRTFMELLRHLYDQAGGGQETDTFKVISAAVTALRPFDTTATIANQESSRSCWSIECAVSNRAIASAHLTLHSLSYNRLTGRPTVERCYDVFYMILAGMSEEEKVKYHLSGQSTESLAYLSSLDVLRKSTSSRRYREKYTLWKEALAMLGIQHNEILETLSAILLLGNIVFVQGEEQELAVTGNSPLHSAAKLLKIPADKLLRCLTTQLVPVRGKSALFTNTIQQANTRRNTLAQSLYGRLFQYLVNKINQSTESRAAHPRASSQSGNHHSGSSVTNTVNVIDCIGFQNVQGTQLEQLCGNICSEAIQHFYNMSTFHEILDSFDEEKIMLQSSIRWYDNSATIQLLSQKNMGLISLLYFESKEHQPAPHSLIKKIDKVHGHSDSLEIDKSGNQFTVHHFGGKITYNCEILLLEDKNSMPDEMVALFGKKGVTSSLLSKLYSRELKDLEANGGKAKGYSYCAVPCPSIGYNMQPGCYGQDFLYSLDCLMQTLAFSNTTFVRCIKASESGTPHLWDAEYVHRQVVMLEVLETTKLLTSGLPHKLSYKDFVHKYQCISKLRLRPPSWTLEHYREFTQDIIDQYLQELESKSIPYQTSSWVFGKKHIFLSDDFSRQLDMLLNDVRVKSACKIQAAFRGWLIRDSWQGIIEHRRTHRRGGKGKVPQAYDSGYNTPLSHRLPHPKPPTSQPIDNYNLYSKNTDHLFHWKPTFKKHGRML</sequence>
<dbReference type="PANTHER" id="PTHR46256">
    <property type="entry name" value="AGAP011099-PA"/>
    <property type="match status" value="1"/>
</dbReference>
<dbReference type="PROSITE" id="PS51456">
    <property type="entry name" value="MYOSIN_MOTOR"/>
    <property type="match status" value="1"/>
</dbReference>
<dbReference type="GO" id="GO:0042995">
    <property type="term" value="C:cell projection"/>
    <property type="evidence" value="ECO:0007669"/>
    <property type="project" value="UniProtKB-SubCell"/>
</dbReference>
<protein>
    <submittedName>
        <fullName evidence="14">Myo20</fullName>
    </submittedName>
</protein>
<evidence type="ECO:0000256" key="8">
    <source>
        <dbReference type="ARBA" id="ARBA00023175"/>
    </source>
</evidence>
<dbReference type="InterPro" id="IPR027417">
    <property type="entry name" value="P-loop_NTPase"/>
</dbReference>
<keyword evidence="7 11" id="KW-0518">Myosin</keyword>
<dbReference type="PRINTS" id="PR00193">
    <property type="entry name" value="MYOSINHEAVY"/>
</dbReference>
<feature type="region of interest" description="Actin-binding" evidence="11">
    <location>
        <begin position="635"/>
        <end position="657"/>
    </location>
</feature>
<keyword evidence="10" id="KW-0966">Cell projection</keyword>
<keyword evidence="3" id="KW-0963">Cytoplasm</keyword>
<keyword evidence="4" id="KW-0677">Repeat</keyword>
<dbReference type="InterPro" id="IPR001609">
    <property type="entry name" value="Myosin_head_motor_dom-like"/>
</dbReference>
<proteinExistence type="inferred from homology"/>
<name>A0A7J7KTP7_BUGNE</name>
<dbReference type="Gene3D" id="3.40.850.10">
    <property type="entry name" value="Kinesin motor domain"/>
    <property type="match status" value="1"/>
</dbReference>
<dbReference type="GO" id="GO:0003779">
    <property type="term" value="F:actin binding"/>
    <property type="evidence" value="ECO:0007669"/>
    <property type="project" value="UniProtKB-KW"/>
</dbReference>
<gene>
    <name evidence="14" type="ORF">EB796_000256</name>
</gene>
<feature type="region of interest" description="Disordered" evidence="12">
    <location>
        <begin position="406"/>
        <end position="425"/>
    </location>
</feature>
<keyword evidence="6 11" id="KW-0067">ATP-binding</keyword>
<dbReference type="Gene3D" id="1.20.58.530">
    <property type="match status" value="1"/>
</dbReference>
<comment type="similarity">
    <text evidence="11">Belongs to the TRAFAC class myosin-kinesin ATPase superfamily. Myosin family.</text>
</comment>
<evidence type="ECO:0000256" key="12">
    <source>
        <dbReference type="SAM" id="MobiDB-lite"/>
    </source>
</evidence>
<evidence type="ECO:0000256" key="5">
    <source>
        <dbReference type="ARBA" id="ARBA00022741"/>
    </source>
</evidence>
<dbReference type="OrthoDB" id="370884at2759"/>
<dbReference type="Gene3D" id="1.20.120.720">
    <property type="entry name" value="Myosin VI head, motor domain, U50 subdomain"/>
    <property type="match status" value="1"/>
</dbReference>
<reference evidence="14" key="1">
    <citation type="submission" date="2020-06" db="EMBL/GenBank/DDBJ databases">
        <title>Draft genome of Bugula neritina, a colonial animal packing powerful symbionts and potential medicines.</title>
        <authorList>
            <person name="Rayko M."/>
        </authorList>
    </citation>
    <scope>NUCLEOTIDE SEQUENCE [LARGE SCALE GENOMIC DNA]</scope>
    <source>
        <strain evidence="14">Kwan_BN1</strain>
    </source>
</reference>
<comment type="subcellular location">
    <subcellularLocation>
        <location evidence="2">Cell projection</location>
    </subcellularLocation>
    <subcellularLocation>
        <location evidence="1">Cytoplasm</location>
        <location evidence="1">Cytoskeleton</location>
    </subcellularLocation>
</comment>
<dbReference type="GO" id="GO:0000146">
    <property type="term" value="F:microfilament motor activity"/>
    <property type="evidence" value="ECO:0007669"/>
    <property type="project" value="TreeGrafter"/>
</dbReference>
<evidence type="ECO:0000313" key="15">
    <source>
        <dbReference type="Proteomes" id="UP000593567"/>
    </source>
</evidence>
<dbReference type="SUPFAM" id="SSF52540">
    <property type="entry name" value="P-loop containing nucleoside triphosphate hydrolases"/>
    <property type="match status" value="1"/>
</dbReference>
<dbReference type="Gene3D" id="1.20.5.4820">
    <property type="match status" value="1"/>
</dbReference>
<evidence type="ECO:0000256" key="11">
    <source>
        <dbReference type="PROSITE-ProRule" id="PRU00782"/>
    </source>
</evidence>
<feature type="compositionally biased region" description="Low complexity" evidence="12">
    <location>
        <begin position="414"/>
        <end position="425"/>
    </location>
</feature>
<dbReference type="Gene3D" id="1.10.10.820">
    <property type="match status" value="1"/>
</dbReference>
<evidence type="ECO:0000256" key="3">
    <source>
        <dbReference type="ARBA" id="ARBA00022490"/>
    </source>
</evidence>
<keyword evidence="11" id="KW-0009">Actin-binding</keyword>
<evidence type="ECO:0000259" key="13">
    <source>
        <dbReference type="PROSITE" id="PS51456"/>
    </source>
</evidence>
<dbReference type="GO" id="GO:0016459">
    <property type="term" value="C:myosin complex"/>
    <property type="evidence" value="ECO:0007669"/>
    <property type="project" value="UniProtKB-KW"/>
</dbReference>
<keyword evidence="8 11" id="KW-0505">Motor protein</keyword>
<dbReference type="GO" id="GO:0030832">
    <property type="term" value="P:regulation of actin filament length"/>
    <property type="evidence" value="ECO:0007669"/>
    <property type="project" value="TreeGrafter"/>
</dbReference>
<dbReference type="GO" id="GO:0004674">
    <property type="term" value="F:protein serine/threonine kinase activity"/>
    <property type="evidence" value="ECO:0007669"/>
    <property type="project" value="TreeGrafter"/>
</dbReference>
<evidence type="ECO:0000313" key="14">
    <source>
        <dbReference type="EMBL" id="KAF6041438.1"/>
    </source>
</evidence>